<sequence length="99" mass="10989">MLSVLHVIRLAGVGNAKGLLSHCLNTVGDEFEMHGLVQLSTRSWLKGCGQQETFKRQYIELKSIYGLVQYEDNWASILPLTIVAINNRDITSTGISRGI</sequence>
<dbReference type="EMBL" id="MU865730">
    <property type="protein sequence ID" value="KAK4220530.1"/>
    <property type="molecule type" value="Genomic_DNA"/>
</dbReference>
<reference evidence="1" key="2">
    <citation type="submission" date="2023-05" db="EMBL/GenBank/DDBJ databases">
        <authorList>
            <consortium name="Lawrence Berkeley National Laboratory"/>
            <person name="Steindorff A."/>
            <person name="Hensen N."/>
            <person name="Bonometti L."/>
            <person name="Westerberg I."/>
            <person name="Brannstrom I.O."/>
            <person name="Guillou S."/>
            <person name="Cros-Aarteil S."/>
            <person name="Calhoun S."/>
            <person name="Haridas S."/>
            <person name="Kuo A."/>
            <person name="Mondo S."/>
            <person name="Pangilinan J."/>
            <person name="Riley R."/>
            <person name="Labutti K."/>
            <person name="Andreopoulos B."/>
            <person name="Lipzen A."/>
            <person name="Chen C."/>
            <person name="Yanf M."/>
            <person name="Daum C."/>
            <person name="Ng V."/>
            <person name="Clum A."/>
            <person name="Ohm R."/>
            <person name="Martin F."/>
            <person name="Silar P."/>
            <person name="Natvig D."/>
            <person name="Lalanne C."/>
            <person name="Gautier V."/>
            <person name="Ament-Velasquez S.L."/>
            <person name="Kruys A."/>
            <person name="Hutchinson M.I."/>
            <person name="Powell A.J."/>
            <person name="Barry K."/>
            <person name="Miller A.N."/>
            <person name="Grigoriev I.V."/>
            <person name="Debuchy R."/>
            <person name="Gladieux P."/>
            <person name="Thoren M.H."/>
            <person name="Johannesson H."/>
        </authorList>
    </citation>
    <scope>NUCLEOTIDE SEQUENCE</scope>
    <source>
        <strain evidence="1">CBS 990.96</strain>
    </source>
</reference>
<gene>
    <name evidence="1" type="ORF">QBC38DRAFT_191136</name>
</gene>
<dbReference type="AlphaFoldDB" id="A0AAN6YL62"/>
<comment type="caution">
    <text evidence="1">The sequence shown here is derived from an EMBL/GenBank/DDBJ whole genome shotgun (WGS) entry which is preliminary data.</text>
</comment>
<proteinExistence type="predicted"/>
<organism evidence="1 2">
    <name type="scientific">Podospora fimiseda</name>
    <dbReference type="NCBI Taxonomy" id="252190"/>
    <lineage>
        <taxon>Eukaryota</taxon>
        <taxon>Fungi</taxon>
        <taxon>Dikarya</taxon>
        <taxon>Ascomycota</taxon>
        <taxon>Pezizomycotina</taxon>
        <taxon>Sordariomycetes</taxon>
        <taxon>Sordariomycetidae</taxon>
        <taxon>Sordariales</taxon>
        <taxon>Podosporaceae</taxon>
        <taxon>Podospora</taxon>
    </lineage>
</organism>
<dbReference type="Proteomes" id="UP001301958">
    <property type="component" value="Unassembled WGS sequence"/>
</dbReference>
<evidence type="ECO:0000313" key="2">
    <source>
        <dbReference type="Proteomes" id="UP001301958"/>
    </source>
</evidence>
<protein>
    <submittedName>
        <fullName evidence="1">Uncharacterized protein</fullName>
    </submittedName>
</protein>
<name>A0AAN6YL62_9PEZI</name>
<reference evidence="1" key="1">
    <citation type="journal article" date="2023" name="Mol. Phylogenet. Evol.">
        <title>Genome-scale phylogeny and comparative genomics of the fungal order Sordariales.</title>
        <authorList>
            <person name="Hensen N."/>
            <person name="Bonometti L."/>
            <person name="Westerberg I."/>
            <person name="Brannstrom I.O."/>
            <person name="Guillou S."/>
            <person name="Cros-Aarteil S."/>
            <person name="Calhoun S."/>
            <person name="Haridas S."/>
            <person name="Kuo A."/>
            <person name="Mondo S."/>
            <person name="Pangilinan J."/>
            <person name="Riley R."/>
            <person name="LaButti K."/>
            <person name="Andreopoulos B."/>
            <person name="Lipzen A."/>
            <person name="Chen C."/>
            <person name="Yan M."/>
            <person name="Daum C."/>
            <person name="Ng V."/>
            <person name="Clum A."/>
            <person name="Steindorff A."/>
            <person name="Ohm R.A."/>
            <person name="Martin F."/>
            <person name="Silar P."/>
            <person name="Natvig D.O."/>
            <person name="Lalanne C."/>
            <person name="Gautier V."/>
            <person name="Ament-Velasquez S.L."/>
            <person name="Kruys A."/>
            <person name="Hutchinson M.I."/>
            <person name="Powell A.J."/>
            <person name="Barry K."/>
            <person name="Miller A.N."/>
            <person name="Grigoriev I.V."/>
            <person name="Debuchy R."/>
            <person name="Gladieux P."/>
            <person name="Hiltunen Thoren M."/>
            <person name="Johannesson H."/>
        </authorList>
    </citation>
    <scope>NUCLEOTIDE SEQUENCE</scope>
    <source>
        <strain evidence="1">CBS 990.96</strain>
    </source>
</reference>
<evidence type="ECO:0000313" key="1">
    <source>
        <dbReference type="EMBL" id="KAK4220530.1"/>
    </source>
</evidence>
<keyword evidence="2" id="KW-1185">Reference proteome</keyword>
<accession>A0AAN6YL62</accession>